<dbReference type="EMBL" id="CAAALY010108508">
    <property type="protein sequence ID" value="VEL30012.1"/>
    <property type="molecule type" value="Genomic_DNA"/>
</dbReference>
<evidence type="ECO:0000313" key="1">
    <source>
        <dbReference type="EMBL" id="VEL30012.1"/>
    </source>
</evidence>
<evidence type="ECO:0000313" key="2">
    <source>
        <dbReference type="Proteomes" id="UP000784294"/>
    </source>
</evidence>
<dbReference type="AlphaFoldDB" id="A0A3S5AR67"/>
<comment type="caution">
    <text evidence="1">The sequence shown here is derived from an EMBL/GenBank/DDBJ whole genome shotgun (WGS) entry which is preliminary data.</text>
</comment>
<sequence>MCQQGARSGRKWVYALFFRQCFGRQRRGRGEAEEERVETEKKTRRVVEPRIVRPSWPVCVNMPFAVTLRCCPSLLASASLTDTCDPGR</sequence>
<keyword evidence="2" id="KW-1185">Reference proteome</keyword>
<proteinExistence type="predicted"/>
<dbReference type="Proteomes" id="UP000784294">
    <property type="component" value="Unassembled WGS sequence"/>
</dbReference>
<name>A0A3S5AR67_9PLAT</name>
<reference evidence="1" key="1">
    <citation type="submission" date="2018-11" db="EMBL/GenBank/DDBJ databases">
        <authorList>
            <consortium name="Pathogen Informatics"/>
        </authorList>
    </citation>
    <scope>NUCLEOTIDE SEQUENCE</scope>
</reference>
<gene>
    <name evidence="1" type="ORF">PXEA_LOCUS23452</name>
</gene>
<organism evidence="1 2">
    <name type="scientific">Protopolystoma xenopodis</name>
    <dbReference type="NCBI Taxonomy" id="117903"/>
    <lineage>
        <taxon>Eukaryota</taxon>
        <taxon>Metazoa</taxon>
        <taxon>Spiralia</taxon>
        <taxon>Lophotrochozoa</taxon>
        <taxon>Platyhelminthes</taxon>
        <taxon>Monogenea</taxon>
        <taxon>Polyopisthocotylea</taxon>
        <taxon>Polystomatidea</taxon>
        <taxon>Polystomatidae</taxon>
        <taxon>Protopolystoma</taxon>
    </lineage>
</organism>
<protein>
    <submittedName>
        <fullName evidence="1">Uncharacterized protein</fullName>
    </submittedName>
</protein>
<accession>A0A3S5AR67</accession>